<organism evidence="1 2">
    <name type="scientific">Klenkia soli</name>
    <dbReference type="NCBI Taxonomy" id="1052260"/>
    <lineage>
        <taxon>Bacteria</taxon>
        <taxon>Bacillati</taxon>
        <taxon>Actinomycetota</taxon>
        <taxon>Actinomycetes</taxon>
        <taxon>Geodermatophilales</taxon>
        <taxon>Geodermatophilaceae</taxon>
        <taxon>Klenkia</taxon>
    </lineage>
</organism>
<evidence type="ECO:0008006" key="3">
    <source>
        <dbReference type="Google" id="ProtNLM"/>
    </source>
</evidence>
<name>A0A1H0INC0_9ACTN</name>
<reference evidence="2" key="1">
    <citation type="submission" date="2016-10" db="EMBL/GenBank/DDBJ databases">
        <authorList>
            <person name="Varghese N."/>
            <person name="Submissions S."/>
        </authorList>
    </citation>
    <scope>NUCLEOTIDE SEQUENCE [LARGE SCALE GENOMIC DNA]</scope>
    <source>
        <strain evidence="2">DSM 45843</strain>
    </source>
</reference>
<sequence length="85" mass="9534">MANDTMRPPADKAWGPDDIALYLDVCERHLRNVRNADNTFPRPRMLGRQPRWDPDVIRRWVAEGGSAEPAAKAVAAPKRKGSARV</sequence>
<evidence type="ECO:0000313" key="1">
    <source>
        <dbReference type="EMBL" id="SDO32974.1"/>
    </source>
</evidence>
<protein>
    <recommendedName>
        <fullName evidence="3">Transcriptional regulator, AlpA family</fullName>
    </recommendedName>
</protein>
<dbReference type="Proteomes" id="UP000199088">
    <property type="component" value="Unassembled WGS sequence"/>
</dbReference>
<dbReference type="STRING" id="1052260.SAMN05660199_01724"/>
<dbReference type="AlphaFoldDB" id="A0A1H0INC0"/>
<dbReference type="EMBL" id="FNIR01000005">
    <property type="protein sequence ID" value="SDO32974.1"/>
    <property type="molecule type" value="Genomic_DNA"/>
</dbReference>
<evidence type="ECO:0000313" key="2">
    <source>
        <dbReference type="Proteomes" id="UP000199088"/>
    </source>
</evidence>
<gene>
    <name evidence="1" type="ORF">SAMN05660199_01724</name>
</gene>
<keyword evidence="2" id="KW-1185">Reference proteome</keyword>
<accession>A0A1H0INC0</accession>
<proteinExistence type="predicted"/>